<dbReference type="InterPro" id="IPR027417">
    <property type="entry name" value="P-loop_NTPase"/>
</dbReference>
<feature type="binding site" evidence="8">
    <location>
        <position position="430"/>
    </location>
    <ligand>
        <name>Zn(2+)</name>
        <dbReference type="ChEBI" id="CHEBI:29105"/>
        <label>2</label>
    </ligand>
</feature>
<dbReference type="HAMAP" id="MF_00983">
    <property type="entry name" value="PriA"/>
    <property type="match status" value="1"/>
</dbReference>
<dbReference type="InterPro" id="IPR042115">
    <property type="entry name" value="PriA_3primeBD_sf"/>
</dbReference>
<accession>A0A7Y9I2S0</accession>
<evidence type="ECO:0000256" key="9">
    <source>
        <dbReference type="SAM" id="MobiDB-lite"/>
    </source>
</evidence>
<keyword evidence="6 8" id="KW-0067">ATP-binding</keyword>
<dbReference type="AlphaFoldDB" id="A0A7Y9I2S0"/>
<comment type="caution">
    <text evidence="8">As this protein does not have any detectable helicase domains, it probably does not have helicase activity.</text>
</comment>
<evidence type="ECO:0000259" key="10">
    <source>
        <dbReference type="Pfam" id="PF17764"/>
    </source>
</evidence>
<dbReference type="InterPro" id="IPR041222">
    <property type="entry name" value="PriA_3primeBD"/>
</dbReference>
<feature type="region of interest" description="Disordered" evidence="9">
    <location>
        <begin position="141"/>
        <end position="171"/>
    </location>
</feature>
<evidence type="ECO:0000256" key="2">
    <source>
        <dbReference type="ARBA" id="ARBA00022705"/>
    </source>
</evidence>
<dbReference type="InterPro" id="IPR018527">
    <property type="entry name" value="Rubredoxin_Fe_BS"/>
</dbReference>
<comment type="function">
    <text evidence="8">Initiates the restart of stalled replication forks, which reloads the replicative helicase on sites other than the origin of replication. Recognizes and binds to abandoned replication forks and remodels them to uncover a helicase loading site. Promotes assembly of the primosome at these replication forks.</text>
</comment>
<dbReference type="GO" id="GO:0005524">
    <property type="term" value="F:ATP binding"/>
    <property type="evidence" value="ECO:0007669"/>
    <property type="project" value="UniProtKB-UniRule"/>
</dbReference>
<comment type="subunit">
    <text evidence="8">Component of the replication restart primosome.</text>
</comment>
<dbReference type="EMBL" id="JACCBU010000001">
    <property type="protein sequence ID" value="NYE69057.1"/>
    <property type="molecule type" value="Genomic_DNA"/>
</dbReference>
<comment type="caution">
    <text evidence="11">The sequence shown here is derived from an EMBL/GenBank/DDBJ whole genome shotgun (WGS) entry which is preliminary data.</text>
</comment>
<evidence type="ECO:0000256" key="7">
    <source>
        <dbReference type="ARBA" id="ARBA00023125"/>
    </source>
</evidence>
<evidence type="ECO:0000256" key="5">
    <source>
        <dbReference type="ARBA" id="ARBA00022833"/>
    </source>
</evidence>
<dbReference type="InterPro" id="IPR005259">
    <property type="entry name" value="PriA"/>
</dbReference>
<keyword evidence="2 8" id="KW-0235">DNA replication</keyword>
<reference evidence="11 12" key="1">
    <citation type="submission" date="2020-07" db="EMBL/GenBank/DDBJ databases">
        <title>Sequencing the genomes of 1000 actinobacteria strains.</title>
        <authorList>
            <person name="Klenk H.-P."/>
        </authorList>
    </citation>
    <scope>NUCLEOTIDE SEQUENCE [LARGE SCALE GENOMIC DNA]</scope>
    <source>
        <strain evidence="11 12">DSM 22083</strain>
    </source>
</reference>
<feature type="binding site" evidence="8">
    <location>
        <position position="460"/>
    </location>
    <ligand>
        <name>Zn(2+)</name>
        <dbReference type="ChEBI" id="CHEBI:29105"/>
        <label>1</label>
    </ligand>
</feature>
<evidence type="ECO:0000256" key="1">
    <source>
        <dbReference type="ARBA" id="ARBA00022515"/>
    </source>
</evidence>
<dbReference type="GO" id="GO:0043138">
    <property type="term" value="F:3'-5' DNA helicase activity"/>
    <property type="evidence" value="ECO:0007669"/>
    <property type="project" value="TreeGrafter"/>
</dbReference>
<dbReference type="PANTHER" id="PTHR30580:SF0">
    <property type="entry name" value="PRIMOSOMAL PROTEIN N"/>
    <property type="match status" value="1"/>
</dbReference>
<gene>
    <name evidence="8" type="primary">priA</name>
    <name evidence="11" type="ORF">BKA15_000386</name>
</gene>
<comment type="similarity">
    <text evidence="8">Belongs to the helicase family. PriA subfamily.</text>
</comment>
<keyword evidence="12" id="KW-1185">Reference proteome</keyword>
<evidence type="ECO:0000256" key="8">
    <source>
        <dbReference type="HAMAP-Rule" id="MF_00983"/>
    </source>
</evidence>
<organism evidence="11 12">
    <name type="scientific">Microlunatus parietis</name>
    <dbReference type="NCBI Taxonomy" id="682979"/>
    <lineage>
        <taxon>Bacteria</taxon>
        <taxon>Bacillati</taxon>
        <taxon>Actinomycetota</taxon>
        <taxon>Actinomycetes</taxon>
        <taxon>Propionibacteriales</taxon>
        <taxon>Propionibacteriaceae</taxon>
        <taxon>Microlunatus</taxon>
    </lineage>
</organism>
<protein>
    <recommendedName>
        <fullName evidence="8">Probable replication restart protein PriA</fullName>
    </recommendedName>
    <alternativeName>
        <fullName evidence="8">Putative ATP-dependent DNA helicase PriA</fullName>
    </alternativeName>
</protein>
<feature type="binding site" evidence="8">
    <location>
        <position position="445"/>
    </location>
    <ligand>
        <name>Zn(2+)</name>
        <dbReference type="ChEBI" id="CHEBI:29105"/>
        <label>2</label>
    </ligand>
</feature>
<dbReference type="GO" id="GO:0003677">
    <property type="term" value="F:DNA binding"/>
    <property type="evidence" value="ECO:0007669"/>
    <property type="project" value="UniProtKB-UniRule"/>
</dbReference>
<keyword evidence="5 8" id="KW-0862">Zinc</keyword>
<feature type="domain" description="Primosomal protein N' 3' DNA-binding" evidence="10">
    <location>
        <begin position="39"/>
        <end position="138"/>
    </location>
</feature>
<dbReference type="GO" id="GO:0006269">
    <property type="term" value="P:DNA replication, synthesis of primer"/>
    <property type="evidence" value="ECO:0007669"/>
    <property type="project" value="UniProtKB-KW"/>
</dbReference>
<evidence type="ECO:0000256" key="3">
    <source>
        <dbReference type="ARBA" id="ARBA00022723"/>
    </source>
</evidence>
<dbReference type="GO" id="GO:1990077">
    <property type="term" value="C:primosome complex"/>
    <property type="evidence" value="ECO:0007669"/>
    <property type="project" value="UniProtKB-UniRule"/>
</dbReference>
<feature type="compositionally biased region" description="Low complexity" evidence="9">
    <location>
        <begin position="1"/>
        <end position="22"/>
    </location>
</feature>
<dbReference type="Gene3D" id="3.40.1440.60">
    <property type="entry name" value="PriA, 3(prime) DNA-binding domain"/>
    <property type="match status" value="1"/>
</dbReference>
<keyword evidence="11" id="KW-0378">Hydrolase</keyword>
<feature type="binding site" evidence="8">
    <location>
        <position position="427"/>
    </location>
    <ligand>
        <name>Zn(2+)</name>
        <dbReference type="ChEBI" id="CHEBI:29105"/>
        <label>2</label>
    </ligand>
</feature>
<evidence type="ECO:0000256" key="6">
    <source>
        <dbReference type="ARBA" id="ARBA00022840"/>
    </source>
</evidence>
<dbReference type="RefSeq" id="WP_312878791.1">
    <property type="nucleotide sequence ID" value="NZ_JACCBU010000001.1"/>
</dbReference>
<dbReference type="GO" id="GO:0008270">
    <property type="term" value="F:zinc ion binding"/>
    <property type="evidence" value="ECO:0007669"/>
    <property type="project" value="UniProtKB-UniRule"/>
</dbReference>
<feature type="compositionally biased region" description="Basic and acidic residues" evidence="9">
    <location>
        <begin position="142"/>
        <end position="152"/>
    </location>
</feature>
<feature type="region of interest" description="Disordered" evidence="9">
    <location>
        <begin position="1"/>
        <end position="35"/>
    </location>
</feature>
<feature type="binding site" evidence="8">
    <location>
        <position position="457"/>
    </location>
    <ligand>
        <name>Zn(2+)</name>
        <dbReference type="ChEBI" id="CHEBI:29105"/>
        <label>1</label>
    </ligand>
</feature>
<evidence type="ECO:0000256" key="4">
    <source>
        <dbReference type="ARBA" id="ARBA00022741"/>
    </source>
</evidence>
<dbReference type="GO" id="GO:0006302">
    <property type="term" value="P:double-strand break repair"/>
    <property type="evidence" value="ECO:0007669"/>
    <property type="project" value="InterPro"/>
</dbReference>
<keyword evidence="1 8" id="KW-0639">Primosome</keyword>
<dbReference type="PANTHER" id="PTHR30580">
    <property type="entry name" value="PRIMOSOMAL PROTEIN N"/>
    <property type="match status" value="1"/>
</dbReference>
<feature type="binding site" evidence="8">
    <location>
        <position position="421"/>
    </location>
    <ligand>
        <name>Zn(2+)</name>
        <dbReference type="ChEBI" id="CHEBI:29105"/>
        <label>1</label>
    </ligand>
</feature>
<feature type="binding site" evidence="8">
    <location>
        <position position="448"/>
    </location>
    <ligand>
        <name>Zn(2+)</name>
        <dbReference type="ChEBI" id="CHEBI:29105"/>
        <label>2</label>
    </ligand>
</feature>
<feature type="binding site" evidence="8">
    <location>
        <position position="418"/>
    </location>
    <ligand>
        <name>Zn(2+)</name>
        <dbReference type="ChEBI" id="CHEBI:29105"/>
        <label>1</label>
    </ligand>
</feature>
<dbReference type="GO" id="GO:0006270">
    <property type="term" value="P:DNA replication initiation"/>
    <property type="evidence" value="ECO:0007669"/>
    <property type="project" value="TreeGrafter"/>
</dbReference>
<dbReference type="Proteomes" id="UP000569914">
    <property type="component" value="Unassembled WGS sequence"/>
</dbReference>
<keyword evidence="7 8" id="KW-0238">DNA-binding</keyword>
<name>A0A7Y9I2S0_9ACTN</name>
<sequence>MSDAQQPALDVAAPAPAKPARGGATGERPAQAAERPVARVAVDVSLSHLDRPFDYRVLPAQHEDAVPGARVRVRFAGKLRDGFILERLDASEHDGTLAPLHKIISAEPVLTPAVARLIRRVADHYAGCFADVLRLAVPPRHAATEAEPRRSAATEPVEGQTGAPQPDPIWATFPDGPGLLAALRDGRNPRAVWRPTPSTDPSGDWATGFAEAAAATVAGGRGAILIVPDRRDLDRLAAACAERLGERSFVQLTAELGPSARYRSFLAALRGDVPVVIGTRAAAFAPVRDLGLVGVWDDGDDLLSEQRAPYPHTRDVLALRAVTEPCAVLVASYGRSVEVQSWLESGWAHEVALERTSLRRLAPRVKVTADSDSRLERDPLARALRLPREAFEVIRTGLTQGPVLVQVPRAGYLLALICQTCREPVRCQFCGGPTRQGPGDQPASCTWCGRLQADWACPICGGRRLRAPVVGAERTAEELGRAFSQTPVRRSAGGSVLSEVGPDSAIVVTTPGAEPYASDGYAAALLLDTSILLLRPDLRAAEEALRRWFNATALVRPGGDGGTVLAVGESSGRALQALVRLDAAGFAARELAERGEAHFPPAVKLITAEGRREALDEFVALAQLPDGTELLGPVELPEQSRLADADEPVWRLTLRGPRAFGDRLARAAKEVAAIRSARKSEGGLRLRVDPQIID</sequence>
<evidence type="ECO:0000313" key="12">
    <source>
        <dbReference type="Proteomes" id="UP000569914"/>
    </source>
</evidence>
<keyword evidence="3 8" id="KW-0479">Metal-binding</keyword>
<comment type="cofactor">
    <cofactor evidence="8">
        <name>Zn(2+)</name>
        <dbReference type="ChEBI" id="CHEBI:29105"/>
    </cofactor>
    <text evidence="8">Binds 2 zinc ions per subunit.</text>
</comment>
<dbReference type="Gene3D" id="3.40.50.300">
    <property type="entry name" value="P-loop containing nucleotide triphosphate hydrolases"/>
    <property type="match status" value="1"/>
</dbReference>
<dbReference type="Pfam" id="PF17764">
    <property type="entry name" value="PriA_3primeBD"/>
    <property type="match status" value="1"/>
</dbReference>
<dbReference type="GO" id="GO:0016787">
    <property type="term" value="F:hydrolase activity"/>
    <property type="evidence" value="ECO:0007669"/>
    <property type="project" value="UniProtKB-KW"/>
</dbReference>
<dbReference type="GO" id="GO:0006310">
    <property type="term" value="P:DNA recombination"/>
    <property type="evidence" value="ECO:0007669"/>
    <property type="project" value="InterPro"/>
</dbReference>
<evidence type="ECO:0000313" key="11">
    <source>
        <dbReference type="EMBL" id="NYE69057.1"/>
    </source>
</evidence>
<dbReference type="PROSITE" id="PS00202">
    <property type="entry name" value="RUBREDOXIN"/>
    <property type="match status" value="1"/>
</dbReference>
<keyword evidence="4 8" id="KW-0547">Nucleotide-binding</keyword>
<proteinExistence type="inferred from homology"/>